<evidence type="ECO:0000256" key="1">
    <source>
        <dbReference type="ARBA" id="ARBA00022527"/>
    </source>
</evidence>
<keyword evidence="1" id="KW-0418">Kinase</keyword>
<reference evidence="3 4" key="1">
    <citation type="journal article" date="2016" name="Nat. Commun.">
        <title>Thousands of microbial genomes shed light on interconnected biogeochemical processes in an aquifer system.</title>
        <authorList>
            <person name="Anantharaman K."/>
            <person name="Brown C.T."/>
            <person name="Hug L.A."/>
            <person name="Sharon I."/>
            <person name="Castelle C.J."/>
            <person name="Probst A.J."/>
            <person name="Thomas B.C."/>
            <person name="Singh A."/>
            <person name="Wilkins M.J."/>
            <person name="Karaoz U."/>
            <person name="Brodie E.L."/>
            <person name="Williams K.H."/>
            <person name="Hubbard S.S."/>
            <person name="Banfield J.F."/>
        </authorList>
    </citation>
    <scope>NUCLEOTIDE SEQUENCE [LARGE SCALE GENOMIC DNA]</scope>
</reference>
<dbReference type="Pfam" id="PF13581">
    <property type="entry name" value="HATPase_c_2"/>
    <property type="match status" value="1"/>
</dbReference>
<dbReference type="Proteomes" id="UP000178943">
    <property type="component" value="Unassembled WGS sequence"/>
</dbReference>
<name>A0A1F5VUV6_9BACT</name>
<protein>
    <recommendedName>
        <fullName evidence="2">Histidine kinase/HSP90-like ATPase domain-containing protein</fullName>
    </recommendedName>
</protein>
<gene>
    <name evidence="3" type="ORF">A2Y62_10935</name>
</gene>
<dbReference type="EMBL" id="MFGW01000073">
    <property type="protein sequence ID" value="OGF67057.1"/>
    <property type="molecule type" value="Genomic_DNA"/>
</dbReference>
<organism evidence="3 4">
    <name type="scientific">Candidatus Fischerbacteria bacterium RBG_13_37_8</name>
    <dbReference type="NCBI Taxonomy" id="1817863"/>
    <lineage>
        <taxon>Bacteria</taxon>
        <taxon>Candidatus Fischeribacteriota</taxon>
    </lineage>
</organism>
<keyword evidence="1" id="KW-0723">Serine/threonine-protein kinase</keyword>
<dbReference type="GO" id="GO:0004674">
    <property type="term" value="F:protein serine/threonine kinase activity"/>
    <property type="evidence" value="ECO:0007669"/>
    <property type="project" value="UniProtKB-KW"/>
</dbReference>
<proteinExistence type="predicted"/>
<feature type="domain" description="Histidine kinase/HSP90-like ATPase" evidence="2">
    <location>
        <begin position="9"/>
        <end position="117"/>
    </location>
</feature>
<dbReference type="PANTHER" id="PTHR35526:SF3">
    <property type="entry name" value="ANTI-SIGMA-F FACTOR RSBW"/>
    <property type="match status" value="1"/>
</dbReference>
<comment type="caution">
    <text evidence="3">The sequence shown here is derived from an EMBL/GenBank/DDBJ whole genome shotgun (WGS) entry which is preliminary data.</text>
</comment>
<sequence>MIESASVTVLQILKLDDDTKFKITMAIREAVINAIYHGNKNDVKKKVEISYVFDNKKLEIIVTDEGNGFNYKSLPNPTKKENLLKPFGRGIFFIRSFMDKVNFTHEADKGLTLRMIKNL</sequence>
<dbReference type="InterPro" id="IPR003594">
    <property type="entry name" value="HATPase_dom"/>
</dbReference>
<evidence type="ECO:0000259" key="2">
    <source>
        <dbReference type="Pfam" id="PF13581"/>
    </source>
</evidence>
<dbReference type="InterPro" id="IPR036890">
    <property type="entry name" value="HATPase_C_sf"/>
</dbReference>
<dbReference type="InterPro" id="IPR050267">
    <property type="entry name" value="Anti-sigma-factor_SerPK"/>
</dbReference>
<evidence type="ECO:0000313" key="4">
    <source>
        <dbReference type="Proteomes" id="UP000178943"/>
    </source>
</evidence>
<dbReference type="PANTHER" id="PTHR35526">
    <property type="entry name" value="ANTI-SIGMA-F FACTOR RSBW-RELATED"/>
    <property type="match status" value="1"/>
</dbReference>
<dbReference type="SUPFAM" id="SSF55874">
    <property type="entry name" value="ATPase domain of HSP90 chaperone/DNA topoisomerase II/histidine kinase"/>
    <property type="match status" value="1"/>
</dbReference>
<dbReference type="Gene3D" id="3.30.565.10">
    <property type="entry name" value="Histidine kinase-like ATPase, C-terminal domain"/>
    <property type="match status" value="1"/>
</dbReference>
<keyword evidence="1" id="KW-0808">Transferase</keyword>
<accession>A0A1F5VUV6</accession>
<evidence type="ECO:0000313" key="3">
    <source>
        <dbReference type="EMBL" id="OGF67057.1"/>
    </source>
</evidence>
<dbReference type="AlphaFoldDB" id="A0A1F5VUV6"/>
<dbReference type="STRING" id="1817863.A2Y62_10935"/>
<dbReference type="CDD" id="cd16936">
    <property type="entry name" value="HATPase_RsbW-like"/>
    <property type="match status" value="1"/>
</dbReference>